<feature type="compositionally biased region" description="Polar residues" evidence="9">
    <location>
        <begin position="170"/>
        <end position="181"/>
    </location>
</feature>
<feature type="domain" description="Arginosuccinate synthase-like N-terminal" evidence="10">
    <location>
        <begin position="5"/>
        <end position="168"/>
    </location>
</feature>
<evidence type="ECO:0000259" key="10">
    <source>
        <dbReference type="Pfam" id="PF00764"/>
    </source>
</evidence>
<evidence type="ECO:0000256" key="3">
    <source>
        <dbReference type="ARBA" id="ARBA00022571"/>
    </source>
</evidence>
<dbReference type="GO" id="GO:0006526">
    <property type="term" value="P:L-arginine biosynthetic process"/>
    <property type="evidence" value="ECO:0007669"/>
    <property type="project" value="UniProtKB-UniRule"/>
</dbReference>
<feature type="binding site" evidence="8">
    <location>
        <position position="297"/>
    </location>
    <ligand>
        <name>L-citrulline</name>
        <dbReference type="ChEBI" id="CHEBI:57743"/>
    </ligand>
</feature>
<sequence length="430" mass="47920">MPRKKVVLAYSGGLDTSVICHWLASRGYEVICCVVDVGQGDLFGLKEKALASGAYDFVLRDAKYEFIKSGLFQCLRVQARYEGEYLLGTAIARPFIAKKVIDVAKERGAVAVAHGATGKGNDQVRFELAVCSIDDSLMVIAPWRDKQFRKAIPGRKEAIEYASKNNIPISNTQSKPWSTDKNIGHTSHEAGRLEDPWQSPPDDIFEMSYCPWIKEEYLDISLIFKDGEVSGVRSQNNKDSVEIIISFEDGFPVCVNYFGNDDLTIIKTLNACAGARGIGVIDTVEDRIVGMKARGVYEAPGMTLLYAAHLALLKLCLSKEDLHHLLHASIDYGRLVYEGRWFSDEKESMDSIIDTWNKKVTGDVRLLLHKGGFRIAGRRSPYSLYSEGLATMEGGEEFFNQDDASGFLKISGIEAKIQAKRRRMIYGRAE</sequence>
<dbReference type="Pfam" id="PF00764">
    <property type="entry name" value="Arginosuc_synth"/>
    <property type="match status" value="1"/>
</dbReference>
<evidence type="ECO:0000313" key="13">
    <source>
        <dbReference type="Proteomes" id="UP000177932"/>
    </source>
</evidence>
<dbReference type="SUPFAM" id="SSF69864">
    <property type="entry name" value="Argininosuccinate synthetase, C-terminal domain"/>
    <property type="match status" value="2"/>
</dbReference>
<dbReference type="STRING" id="1802158.A2827_02865"/>
<dbReference type="GO" id="GO:0000050">
    <property type="term" value="P:urea cycle"/>
    <property type="evidence" value="ECO:0007669"/>
    <property type="project" value="TreeGrafter"/>
</dbReference>
<dbReference type="GO" id="GO:0000053">
    <property type="term" value="P:argininosuccinate metabolic process"/>
    <property type="evidence" value="ECO:0007669"/>
    <property type="project" value="TreeGrafter"/>
</dbReference>
<keyword evidence="8" id="KW-0963">Cytoplasm</keyword>
<comment type="subcellular location">
    <subcellularLocation>
        <location evidence="8">Cytoplasm</location>
    </subcellularLocation>
</comment>
<keyword evidence="7 8" id="KW-0067">ATP-binding</keyword>
<keyword evidence="3 8" id="KW-0055">Arginine biosynthesis</keyword>
<evidence type="ECO:0000256" key="7">
    <source>
        <dbReference type="ARBA" id="ARBA00022840"/>
    </source>
</evidence>
<dbReference type="FunFam" id="3.40.50.620:FF:000019">
    <property type="entry name" value="Argininosuccinate synthase"/>
    <property type="match status" value="1"/>
</dbReference>
<dbReference type="GO" id="GO:0004055">
    <property type="term" value="F:argininosuccinate synthase activity"/>
    <property type="evidence" value="ECO:0007669"/>
    <property type="project" value="UniProtKB-UniRule"/>
</dbReference>
<dbReference type="Pfam" id="PF20979">
    <property type="entry name" value="Arginosuc_syn_C"/>
    <property type="match status" value="1"/>
</dbReference>
<evidence type="ECO:0000313" key="12">
    <source>
        <dbReference type="EMBL" id="OGZ58141.1"/>
    </source>
</evidence>
<feature type="binding site" evidence="8">
    <location>
        <position position="117"/>
    </location>
    <ligand>
        <name>L-aspartate</name>
        <dbReference type="ChEBI" id="CHEBI:29991"/>
    </ligand>
</feature>
<evidence type="ECO:0000256" key="4">
    <source>
        <dbReference type="ARBA" id="ARBA00022598"/>
    </source>
</evidence>
<feature type="binding site" evidence="8">
    <location>
        <position position="121"/>
    </location>
    <ligand>
        <name>L-citrulline</name>
        <dbReference type="ChEBI" id="CHEBI:57743"/>
    </ligand>
</feature>
<dbReference type="PROSITE" id="PS00565">
    <property type="entry name" value="ARGININOSUCCIN_SYN_2"/>
    <property type="match status" value="1"/>
</dbReference>
<accession>A0A1G2H7A7</accession>
<dbReference type="InterPro" id="IPR001518">
    <property type="entry name" value="Arginosuc_synth"/>
</dbReference>
<evidence type="ECO:0000256" key="8">
    <source>
        <dbReference type="HAMAP-Rule" id="MF_00005"/>
    </source>
</evidence>
<dbReference type="InterPro" id="IPR048267">
    <property type="entry name" value="Arginosuc_syn_N"/>
</dbReference>
<dbReference type="Gene3D" id="3.40.50.620">
    <property type="entry name" value="HUPs"/>
    <property type="match status" value="1"/>
</dbReference>
<dbReference type="AlphaFoldDB" id="A0A1G2H7A7"/>
<feature type="binding site" evidence="8">
    <location>
        <position position="285"/>
    </location>
    <ligand>
        <name>L-citrulline</name>
        <dbReference type="ChEBI" id="CHEBI:57743"/>
    </ligand>
</feature>
<comment type="subunit">
    <text evidence="8">Homotetramer.</text>
</comment>
<evidence type="ECO:0000256" key="2">
    <source>
        <dbReference type="ARBA" id="ARBA00012286"/>
    </source>
</evidence>
<dbReference type="InterPro" id="IPR023434">
    <property type="entry name" value="Arginosuc_synth_type_1_subfam"/>
</dbReference>
<dbReference type="InterPro" id="IPR018223">
    <property type="entry name" value="Arginosuc_synth_CS"/>
</dbReference>
<dbReference type="InterPro" id="IPR014729">
    <property type="entry name" value="Rossmann-like_a/b/a_fold"/>
</dbReference>
<dbReference type="NCBIfam" id="TIGR00032">
    <property type="entry name" value="argG"/>
    <property type="match status" value="1"/>
</dbReference>
<proteinExistence type="inferred from homology"/>
<dbReference type="SUPFAM" id="SSF52402">
    <property type="entry name" value="Adenine nucleotide alpha hydrolases-like"/>
    <property type="match status" value="1"/>
</dbReference>
<comment type="catalytic activity">
    <reaction evidence="8">
        <text>L-citrulline + L-aspartate + ATP = 2-(N(omega)-L-arginino)succinate + AMP + diphosphate + H(+)</text>
        <dbReference type="Rhea" id="RHEA:10932"/>
        <dbReference type="ChEBI" id="CHEBI:15378"/>
        <dbReference type="ChEBI" id="CHEBI:29991"/>
        <dbReference type="ChEBI" id="CHEBI:30616"/>
        <dbReference type="ChEBI" id="CHEBI:33019"/>
        <dbReference type="ChEBI" id="CHEBI:57472"/>
        <dbReference type="ChEBI" id="CHEBI:57743"/>
        <dbReference type="ChEBI" id="CHEBI:456215"/>
        <dbReference type="EC" id="6.3.4.5"/>
    </reaction>
</comment>
<protein>
    <recommendedName>
        <fullName evidence="2 8">Argininosuccinate synthase</fullName>
        <ecNumber evidence="2 8">6.3.4.5</ecNumber>
    </recommendedName>
    <alternativeName>
        <fullName evidence="8">Citrulline--aspartate ligase</fullName>
    </alternativeName>
</protein>
<feature type="compositionally biased region" description="Basic and acidic residues" evidence="9">
    <location>
        <begin position="182"/>
        <end position="195"/>
    </location>
</feature>
<keyword evidence="6 8" id="KW-0547">Nucleotide-binding</keyword>
<dbReference type="InterPro" id="IPR048268">
    <property type="entry name" value="Arginosuc_syn_C"/>
</dbReference>
<dbReference type="PANTHER" id="PTHR11587:SF2">
    <property type="entry name" value="ARGININOSUCCINATE SYNTHASE"/>
    <property type="match status" value="1"/>
</dbReference>
<dbReference type="UniPathway" id="UPA00068">
    <property type="reaction ID" value="UER00113"/>
</dbReference>
<dbReference type="HAMAP" id="MF_00005">
    <property type="entry name" value="Arg_succ_synth_type1"/>
    <property type="match status" value="1"/>
</dbReference>
<feature type="binding site" evidence="8">
    <location>
        <position position="121"/>
    </location>
    <ligand>
        <name>L-aspartate</name>
        <dbReference type="ChEBI" id="CHEBI:29991"/>
    </ligand>
</feature>
<dbReference type="CDD" id="cd01999">
    <property type="entry name" value="ASS"/>
    <property type="match status" value="1"/>
</dbReference>
<gene>
    <name evidence="8" type="primary">argG</name>
    <name evidence="12" type="ORF">A2827_02865</name>
</gene>
<reference evidence="12 13" key="1">
    <citation type="journal article" date="2016" name="Nat. Commun.">
        <title>Thousands of microbial genomes shed light on interconnected biogeochemical processes in an aquifer system.</title>
        <authorList>
            <person name="Anantharaman K."/>
            <person name="Brown C.T."/>
            <person name="Hug L.A."/>
            <person name="Sharon I."/>
            <person name="Castelle C.J."/>
            <person name="Probst A.J."/>
            <person name="Thomas B.C."/>
            <person name="Singh A."/>
            <person name="Wilkins M.J."/>
            <person name="Karaoz U."/>
            <person name="Brodie E.L."/>
            <person name="Williams K.H."/>
            <person name="Hubbard S.S."/>
            <person name="Banfield J.F."/>
        </authorList>
    </citation>
    <scope>NUCLEOTIDE SEQUENCE [LARGE SCALE GENOMIC DNA]</scope>
</reference>
<dbReference type="EMBL" id="MHOD01000014">
    <property type="protein sequence ID" value="OGZ58141.1"/>
    <property type="molecule type" value="Genomic_DNA"/>
</dbReference>
<feature type="binding site" evidence="8">
    <location>
        <position position="115"/>
    </location>
    <ligand>
        <name>ATP</name>
        <dbReference type="ChEBI" id="CHEBI:30616"/>
    </ligand>
</feature>
<feature type="binding site" evidence="8">
    <location>
        <begin position="9"/>
        <end position="17"/>
    </location>
    <ligand>
        <name>ATP</name>
        <dbReference type="ChEBI" id="CHEBI:30616"/>
    </ligand>
</feature>
<dbReference type="GO" id="GO:0005524">
    <property type="term" value="F:ATP binding"/>
    <property type="evidence" value="ECO:0007669"/>
    <property type="project" value="UniProtKB-UniRule"/>
</dbReference>
<keyword evidence="5 8" id="KW-0028">Amino-acid biosynthesis</keyword>
<comment type="similarity">
    <text evidence="8">Belongs to the argininosuccinate synthase family. Type 1 subfamily.</text>
</comment>
<comment type="caution">
    <text evidence="12">The sequence shown here is derived from an EMBL/GenBank/DDBJ whole genome shotgun (WGS) entry which is preliminary data.</text>
</comment>
<comment type="pathway">
    <text evidence="1 8">Amino-acid biosynthesis; L-arginine biosynthesis; L-arginine from L-ornithine and carbamoyl phosphate: step 2/3.</text>
</comment>
<dbReference type="InterPro" id="IPR024074">
    <property type="entry name" value="AS_cat/multimer_dom_body"/>
</dbReference>
<feature type="domain" description="Arginosuccinate synthase C-terminal" evidence="11">
    <location>
        <begin position="177"/>
        <end position="417"/>
    </location>
</feature>
<dbReference type="PANTHER" id="PTHR11587">
    <property type="entry name" value="ARGININOSUCCINATE SYNTHASE"/>
    <property type="match status" value="1"/>
</dbReference>
<dbReference type="PROSITE" id="PS00564">
    <property type="entry name" value="ARGININOSUCCIN_SYN_1"/>
    <property type="match status" value="1"/>
</dbReference>
<evidence type="ECO:0000256" key="6">
    <source>
        <dbReference type="ARBA" id="ARBA00022741"/>
    </source>
</evidence>
<dbReference type="Gene3D" id="3.90.1260.10">
    <property type="entry name" value="Argininosuccinate synthetase, chain A, domain 2"/>
    <property type="match status" value="1"/>
</dbReference>
<feature type="binding site" evidence="8">
    <location>
        <position position="85"/>
    </location>
    <ligand>
        <name>L-citrulline</name>
        <dbReference type="ChEBI" id="CHEBI:57743"/>
    </ligand>
</feature>
<keyword evidence="4 8" id="KW-0436">Ligase</keyword>
<evidence type="ECO:0000259" key="11">
    <source>
        <dbReference type="Pfam" id="PF20979"/>
    </source>
</evidence>
<evidence type="ECO:0000256" key="9">
    <source>
        <dbReference type="SAM" id="MobiDB-lite"/>
    </source>
</evidence>
<dbReference type="Proteomes" id="UP000177932">
    <property type="component" value="Unassembled WGS sequence"/>
</dbReference>
<dbReference type="EC" id="6.3.4.5" evidence="2 8"/>
<feature type="binding site" evidence="8">
    <location>
        <position position="187"/>
    </location>
    <ligand>
        <name>L-citrulline</name>
        <dbReference type="ChEBI" id="CHEBI:57743"/>
    </ligand>
</feature>
<feature type="binding site" evidence="8">
    <location>
        <position position="122"/>
    </location>
    <ligand>
        <name>L-aspartate</name>
        <dbReference type="ChEBI" id="CHEBI:29991"/>
    </ligand>
</feature>
<feature type="binding site" evidence="8">
    <location>
        <position position="178"/>
    </location>
    <ligand>
        <name>L-citrulline</name>
        <dbReference type="ChEBI" id="CHEBI:57743"/>
    </ligand>
</feature>
<feature type="region of interest" description="Disordered" evidence="9">
    <location>
        <begin position="170"/>
        <end position="197"/>
    </location>
</feature>
<comment type="caution">
    <text evidence="8">Lacks conserved residue(s) required for the propagation of feature annotation.</text>
</comment>
<name>A0A1G2H7A7_9BACT</name>
<evidence type="ECO:0000256" key="5">
    <source>
        <dbReference type="ARBA" id="ARBA00022605"/>
    </source>
</evidence>
<dbReference type="GO" id="GO:0005737">
    <property type="term" value="C:cytoplasm"/>
    <property type="evidence" value="ECO:0007669"/>
    <property type="project" value="UniProtKB-SubCell"/>
</dbReference>
<evidence type="ECO:0000256" key="1">
    <source>
        <dbReference type="ARBA" id="ARBA00004967"/>
    </source>
</evidence>
<organism evidence="12 13">
    <name type="scientific">Candidatus Spechtbacteria bacterium RIFCSPHIGHO2_01_FULL_43_30</name>
    <dbReference type="NCBI Taxonomy" id="1802158"/>
    <lineage>
        <taxon>Bacteria</taxon>
        <taxon>Candidatus Spechtiibacteriota</taxon>
    </lineage>
</organism>
<feature type="binding site" evidence="8">
    <location>
        <position position="125"/>
    </location>
    <ligand>
        <name>L-citrulline</name>
        <dbReference type="ChEBI" id="CHEBI:57743"/>
    </ligand>
</feature>